<evidence type="ECO:0000313" key="8">
    <source>
        <dbReference type="EMBL" id="ABC20862.1"/>
    </source>
</evidence>
<keyword evidence="3 6" id="KW-0812">Transmembrane</keyword>
<feature type="transmembrane region" description="Helical" evidence="6">
    <location>
        <begin position="425"/>
        <end position="448"/>
    </location>
</feature>
<dbReference type="InterPro" id="IPR017841">
    <property type="entry name" value="Hopanoid_biosynth_HpnN"/>
</dbReference>
<sequence length="889" mass="92621">MTASQPPAQVPPPARNDIITRATVAWVGFAHRRPWTVLAITVLLMALSGWAAATRLGMSTDTSAMLSPDLPFQRDQARFSQAFPDLGGGLVVVIDGQTPELADRGAHALVEGLALRRDVILDSVDIAGLPFFRQNGLLYLPLDQLDKLSTTLVRAQPFIAGLWADPSLRGLAAMMDLALGQGADALSKQKPGEGFALAPILDAMAEVTAATARGTSAHMAWSSVLGAPAVTGTPGRRFVLVKPVLDHSSLAPAAGAMNAIRAVAESRDLRAAAGITLRITGPAALDQEELASVSTGMDRAGLVTTVLVAIILAVGLGSGRLIFATLMTMGAGLLMTIGFAAAAVGTLNLISVAFAVLFIGLSVDFGIHFGLRYREGRDRGLENGLALEGAARGAGRSQFLVALAAAFAFFAFLPTDYLGLAQLGLISGVGMFIALLINQSTLASLMTLMPAKPRGNWRSESRPTSGLAQVPRRHPRVVLGLFVVLAIGALALLPRARFDFDPLNLKDPRTESVATLLDIMGDPGLDPYSINVLAANASQAAVLTEALKALPEVRGVASLPALVPADQDAKLAVIDDLAFVLGPSLSVDPRDPPSAPDLAAARDHLARRLAQTSQGSGPLATAAGRLAAALSSLPNDTALLRALDDRLLDGLAHQLALFRDGLNAQPVSADDIPPELRRRYMAADGRARLEVFPRATARDYATLARFVEAVRTVAPDATGAPVLIIEAGRTVMGAFVEAAAISAVLIAIMLAISLRSGRAVVLIFAPVILAGTLTIGASVLAGQAFNFANVIVLPLLVGLGVSGGIYVVERTREERDSGTALASSTPRAVMFSAFTTIASFGSIALSSHPGTASMGILLTIALGLSLLCTLAFLPALVALWPERRRQPSL</sequence>
<evidence type="ECO:0000313" key="9">
    <source>
        <dbReference type="Proteomes" id="UP000001929"/>
    </source>
</evidence>
<feature type="transmembrane region" description="Helical" evidence="6">
    <location>
        <begin position="321"/>
        <end position="343"/>
    </location>
</feature>
<dbReference type="Proteomes" id="UP000001929">
    <property type="component" value="Chromosome"/>
</dbReference>
<feature type="transmembrane region" description="Helical" evidence="6">
    <location>
        <begin position="828"/>
        <end position="848"/>
    </location>
</feature>
<dbReference type="GO" id="GO:0005886">
    <property type="term" value="C:plasma membrane"/>
    <property type="evidence" value="ECO:0007669"/>
    <property type="project" value="UniProtKB-SubCell"/>
</dbReference>
<feature type="domain" description="Membrane transport protein MMPL" evidence="7">
    <location>
        <begin position="712"/>
        <end position="883"/>
    </location>
</feature>
<dbReference type="PANTHER" id="PTHR33406">
    <property type="entry name" value="MEMBRANE PROTEIN MJ1562-RELATED"/>
    <property type="match status" value="1"/>
</dbReference>
<evidence type="ECO:0000259" key="7">
    <source>
        <dbReference type="Pfam" id="PF03176"/>
    </source>
</evidence>
<feature type="transmembrane region" description="Helical" evidence="6">
    <location>
        <begin position="300"/>
        <end position="316"/>
    </location>
</feature>
<feature type="transmembrane region" description="Helical" evidence="6">
    <location>
        <begin position="399"/>
        <end position="419"/>
    </location>
</feature>
<dbReference type="PhylomeDB" id="Q2RYD3"/>
<dbReference type="NCBIfam" id="TIGR03480">
    <property type="entry name" value="HpnN"/>
    <property type="match status" value="1"/>
</dbReference>
<dbReference type="KEGG" id="rru:Rru_A0057"/>
<accession>Q2RYD3</accession>
<keyword evidence="4 6" id="KW-1133">Transmembrane helix</keyword>
<keyword evidence="2" id="KW-1003">Cell membrane</keyword>
<evidence type="ECO:0000256" key="1">
    <source>
        <dbReference type="ARBA" id="ARBA00004651"/>
    </source>
</evidence>
<dbReference type="HOGENOM" id="CLU_009099_0_0_5"/>
<protein>
    <recommendedName>
        <fullName evidence="7">Membrane transport protein MMPL domain-containing protein</fullName>
    </recommendedName>
</protein>
<feature type="transmembrane region" description="Helical" evidence="6">
    <location>
        <begin position="731"/>
        <end position="752"/>
    </location>
</feature>
<dbReference type="AlphaFoldDB" id="Q2RYD3"/>
<reference evidence="8 9" key="1">
    <citation type="journal article" date="2011" name="Stand. Genomic Sci.">
        <title>Complete genome sequence of Rhodospirillum rubrum type strain (S1).</title>
        <authorList>
            <person name="Munk A.C."/>
            <person name="Copeland A."/>
            <person name="Lucas S."/>
            <person name="Lapidus A."/>
            <person name="Del Rio T.G."/>
            <person name="Barry K."/>
            <person name="Detter J.C."/>
            <person name="Hammon N."/>
            <person name="Israni S."/>
            <person name="Pitluck S."/>
            <person name="Brettin T."/>
            <person name="Bruce D."/>
            <person name="Han C."/>
            <person name="Tapia R."/>
            <person name="Gilna P."/>
            <person name="Schmutz J."/>
            <person name="Larimer F."/>
            <person name="Land M."/>
            <person name="Kyrpides N.C."/>
            <person name="Mavromatis K."/>
            <person name="Richardson P."/>
            <person name="Rohde M."/>
            <person name="Goker M."/>
            <person name="Klenk H.P."/>
            <person name="Zhang Y."/>
            <person name="Roberts G.P."/>
            <person name="Reslewic S."/>
            <person name="Schwartz D.C."/>
        </authorList>
    </citation>
    <scope>NUCLEOTIDE SEQUENCE [LARGE SCALE GENOMIC DNA]</scope>
    <source>
        <strain evidence="9">ATCC 11170 / ATH 1.1.1 / DSM 467 / LMG 4362 / NCIMB 8255 / S1</strain>
    </source>
</reference>
<dbReference type="PANTHER" id="PTHR33406:SF13">
    <property type="entry name" value="MEMBRANE PROTEIN YDFJ"/>
    <property type="match status" value="1"/>
</dbReference>
<keyword evidence="5 6" id="KW-0472">Membrane</keyword>
<feature type="domain" description="Membrane transport protein MMPL" evidence="7">
    <location>
        <begin position="253"/>
        <end position="452"/>
    </location>
</feature>
<dbReference type="EnsemblBacteria" id="ABC20862">
    <property type="protein sequence ID" value="ABC20862"/>
    <property type="gene ID" value="Rru_A0057"/>
</dbReference>
<dbReference type="Pfam" id="PF03176">
    <property type="entry name" value="MMPL"/>
    <property type="match status" value="2"/>
</dbReference>
<gene>
    <name evidence="8" type="ordered locus">Rru_A0057</name>
</gene>
<keyword evidence="9" id="KW-1185">Reference proteome</keyword>
<dbReference type="InterPro" id="IPR050545">
    <property type="entry name" value="Mycobact_MmpL"/>
</dbReference>
<evidence type="ECO:0000256" key="4">
    <source>
        <dbReference type="ARBA" id="ARBA00022989"/>
    </source>
</evidence>
<feature type="transmembrane region" description="Helical" evidence="6">
    <location>
        <begin position="759"/>
        <end position="781"/>
    </location>
</feature>
<feature type="transmembrane region" description="Helical" evidence="6">
    <location>
        <begin position="35"/>
        <end position="53"/>
    </location>
</feature>
<proteinExistence type="predicted"/>
<dbReference type="PATRIC" id="fig|269796.9.peg.107"/>
<evidence type="ECO:0000256" key="6">
    <source>
        <dbReference type="SAM" id="Phobius"/>
    </source>
</evidence>
<name>Q2RYD3_RHORT</name>
<evidence type="ECO:0000256" key="3">
    <source>
        <dbReference type="ARBA" id="ARBA00022692"/>
    </source>
</evidence>
<dbReference type="Gene3D" id="1.20.1640.10">
    <property type="entry name" value="Multidrug efflux transporter AcrB transmembrane domain"/>
    <property type="match status" value="2"/>
</dbReference>
<feature type="transmembrane region" description="Helical" evidence="6">
    <location>
        <begin position="349"/>
        <end position="371"/>
    </location>
</feature>
<feature type="transmembrane region" description="Helical" evidence="6">
    <location>
        <begin position="787"/>
        <end position="808"/>
    </location>
</feature>
<organism evidence="8 9">
    <name type="scientific">Rhodospirillum rubrum (strain ATCC 11170 / ATH 1.1.1 / DSM 467 / LMG 4362 / NCIMB 8255 / S1)</name>
    <dbReference type="NCBI Taxonomy" id="269796"/>
    <lineage>
        <taxon>Bacteria</taxon>
        <taxon>Pseudomonadati</taxon>
        <taxon>Pseudomonadota</taxon>
        <taxon>Alphaproteobacteria</taxon>
        <taxon>Rhodospirillales</taxon>
        <taxon>Rhodospirillaceae</taxon>
        <taxon>Rhodospirillum</taxon>
    </lineage>
</organism>
<evidence type="ECO:0000256" key="5">
    <source>
        <dbReference type="ARBA" id="ARBA00023136"/>
    </source>
</evidence>
<dbReference type="EMBL" id="CP000230">
    <property type="protein sequence ID" value="ABC20862.1"/>
    <property type="molecule type" value="Genomic_DNA"/>
</dbReference>
<dbReference type="RefSeq" id="WP_011387818.1">
    <property type="nucleotide sequence ID" value="NC_007643.1"/>
</dbReference>
<comment type="subcellular location">
    <subcellularLocation>
        <location evidence="1">Cell membrane</location>
        <topology evidence="1">Multi-pass membrane protein</topology>
    </subcellularLocation>
</comment>
<feature type="transmembrane region" description="Helical" evidence="6">
    <location>
        <begin position="477"/>
        <end position="496"/>
    </location>
</feature>
<dbReference type="eggNOG" id="COG4258">
    <property type="taxonomic scope" value="Bacteria"/>
</dbReference>
<dbReference type="SUPFAM" id="SSF82866">
    <property type="entry name" value="Multidrug efflux transporter AcrB transmembrane domain"/>
    <property type="match status" value="2"/>
</dbReference>
<dbReference type="InterPro" id="IPR004869">
    <property type="entry name" value="MMPL_dom"/>
</dbReference>
<evidence type="ECO:0000256" key="2">
    <source>
        <dbReference type="ARBA" id="ARBA00022475"/>
    </source>
</evidence>
<dbReference type="STRING" id="269796.Rru_A0057"/>
<feature type="transmembrane region" description="Helical" evidence="6">
    <location>
        <begin position="854"/>
        <end position="880"/>
    </location>
</feature>